<reference evidence="2" key="2">
    <citation type="submission" date="2020-09" db="EMBL/GenBank/DDBJ databases">
        <authorList>
            <person name="Sun Q."/>
            <person name="Zhou Y."/>
        </authorList>
    </citation>
    <scope>NUCLEOTIDE SEQUENCE</scope>
    <source>
        <strain evidence="2">CGMCC 4.7299</strain>
    </source>
</reference>
<accession>A0A8J3FTA5</accession>
<comment type="caution">
    <text evidence="2">The sequence shown here is derived from an EMBL/GenBank/DDBJ whole genome shotgun (WGS) entry which is preliminary data.</text>
</comment>
<evidence type="ECO:0000256" key="1">
    <source>
        <dbReference type="SAM" id="MobiDB-lite"/>
    </source>
</evidence>
<reference evidence="2" key="1">
    <citation type="journal article" date="2014" name="Int. J. Syst. Evol. Microbiol.">
        <title>Complete genome sequence of Corynebacterium casei LMG S-19264T (=DSM 44701T), isolated from a smear-ripened cheese.</title>
        <authorList>
            <consortium name="US DOE Joint Genome Institute (JGI-PGF)"/>
            <person name="Walter F."/>
            <person name="Albersmeier A."/>
            <person name="Kalinowski J."/>
            <person name="Ruckert C."/>
        </authorList>
    </citation>
    <scope>NUCLEOTIDE SEQUENCE</scope>
    <source>
        <strain evidence="2">CGMCC 4.7299</strain>
    </source>
</reference>
<protein>
    <recommendedName>
        <fullName evidence="4">Excreted virulence factor EspC, type VII ESX diderm</fullName>
    </recommendedName>
</protein>
<evidence type="ECO:0008006" key="4">
    <source>
        <dbReference type="Google" id="ProtNLM"/>
    </source>
</evidence>
<feature type="compositionally biased region" description="Low complexity" evidence="1">
    <location>
        <begin position="74"/>
        <end position="85"/>
    </location>
</feature>
<feature type="region of interest" description="Disordered" evidence="1">
    <location>
        <begin position="70"/>
        <end position="94"/>
    </location>
</feature>
<evidence type="ECO:0000313" key="2">
    <source>
        <dbReference type="EMBL" id="GGL18945.1"/>
    </source>
</evidence>
<organism evidence="2 3">
    <name type="scientific">Mangrovihabitans endophyticus</name>
    <dbReference type="NCBI Taxonomy" id="1751298"/>
    <lineage>
        <taxon>Bacteria</taxon>
        <taxon>Bacillati</taxon>
        <taxon>Actinomycetota</taxon>
        <taxon>Actinomycetes</taxon>
        <taxon>Micromonosporales</taxon>
        <taxon>Micromonosporaceae</taxon>
        <taxon>Mangrovihabitans</taxon>
    </lineage>
</organism>
<gene>
    <name evidence="2" type="ORF">GCM10012284_61900</name>
</gene>
<dbReference type="AlphaFoldDB" id="A0A8J3FTA5"/>
<dbReference type="EMBL" id="BMMX01000064">
    <property type="protein sequence ID" value="GGL18945.1"/>
    <property type="molecule type" value="Genomic_DNA"/>
</dbReference>
<evidence type="ECO:0000313" key="3">
    <source>
        <dbReference type="Proteomes" id="UP000656042"/>
    </source>
</evidence>
<name>A0A8J3FTA5_9ACTN</name>
<dbReference type="Proteomes" id="UP000656042">
    <property type="component" value="Unassembled WGS sequence"/>
</dbReference>
<proteinExistence type="predicted"/>
<keyword evidence="3" id="KW-1185">Reference proteome</keyword>
<sequence length="94" mass="10393">MTDAQHAAETATAYMNRWGGFNAHEKGLLGMIWPNHSAYVTQVQEMLRHLADLTGASSDALRQMANGYERTDQDTAATLDATYDAVPRPPIDRD</sequence>